<dbReference type="InterPro" id="IPR052517">
    <property type="entry name" value="GlcG_carb_metab_protein"/>
</dbReference>
<feature type="chain" id="PRO_5046945911" evidence="2">
    <location>
        <begin position="19"/>
        <end position="656"/>
    </location>
</feature>
<name>A0ABU8SDM6_9SPHN</name>
<dbReference type="EMBL" id="JBBHJY010000013">
    <property type="protein sequence ID" value="MEJ6012076.1"/>
    <property type="molecule type" value="Genomic_DNA"/>
</dbReference>
<dbReference type="Pfam" id="PF03928">
    <property type="entry name" value="HbpS-like"/>
    <property type="match status" value="2"/>
</dbReference>
<gene>
    <name evidence="3" type="ORF">WG900_19395</name>
</gene>
<dbReference type="PANTHER" id="PTHR34309:SF10">
    <property type="entry name" value="SLR1406 PROTEIN"/>
    <property type="match status" value="1"/>
</dbReference>
<feature type="signal peptide" evidence="2">
    <location>
        <begin position="1"/>
        <end position="18"/>
    </location>
</feature>
<accession>A0ABU8SDM6</accession>
<evidence type="ECO:0000313" key="3">
    <source>
        <dbReference type="EMBL" id="MEJ6012076.1"/>
    </source>
</evidence>
<dbReference type="InterPro" id="IPR038084">
    <property type="entry name" value="PduO/GlcC-like_sf"/>
</dbReference>
<keyword evidence="2" id="KW-0732">Signal</keyword>
<comment type="caution">
    <text evidence="3">The sequence shown here is derived from an EMBL/GenBank/DDBJ whole genome shotgun (WGS) entry which is preliminary data.</text>
</comment>
<feature type="region of interest" description="Disordered" evidence="1">
    <location>
        <begin position="22"/>
        <end position="45"/>
    </location>
</feature>
<evidence type="ECO:0000256" key="2">
    <source>
        <dbReference type="SAM" id="SignalP"/>
    </source>
</evidence>
<organism evidence="3 4">
    <name type="scientific">Novosphingobium aquae</name>
    <dbReference type="NCBI Taxonomy" id="3133435"/>
    <lineage>
        <taxon>Bacteria</taxon>
        <taxon>Pseudomonadati</taxon>
        <taxon>Pseudomonadota</taxon>
        <taxon>Alphaproteobacteria</taxon>
        <taxon>Sphingomonadales</taxon>
        <taxon>Sphingomonadaceae</taxon>
        <taxon>Novosphingobium</taxon>
    </lineage>
</organism>
<keyword evidence="4" id="KW-1185">Reference proteome</keyword>
<proteinExistence type="predicted"/>
<feature type="compositionally biased region" description="Gly residues" evidence="1">
    <location>
        <begin position="22"/>
        <end position="32"/>
    </location>
</feature>
<feature type="compositionally biased region" description="Pro residues" evidence="1">
    <location>
        <begin position="34"/>
        <end position="44"/>
    </location>
</feature>
<dbReference type="InterPro" id="IPR005624">
    <property type="entry name" value="PduO/GlcC-like"/>
</dbReference>
<protein>
    <submittedName>
        <fullName evidence="3">Heme-binding protein</fullName>
    </submittedName>
</protein>
<dbReference type="PROSITE" id="PS51257">
    <property type="entry name" value="PROKAR_LIPOPROTEIN"/>
    <property type="match status" value="1"/>
</dbReference>
<evidence type="ECO:0000256" key="1">
    <source>
        <dbReference type="SAM" id="MobiDB-lite"/>
    </source>
</evidence>
<dbReference type="Gene3D" id="3.30.450.150">
    <property type="entry name" value="Haem-degrading domain"/>
    <property type="match status" value="2"/>
</dbReference>
<dbReference type="RefSeq" id="WP_339969915.1">
    <property type="nucleotide sequence ID" value="NZ_JBBHJY010000013.1"/>
</dbReference>
<evidence type="ECO:0000313" key="4">
    <source>
        <dbReference type="Proteomes" id="UP001379235"/>
    </source>
</evidence>
<reference evidence="3 4" key="1">
    <citation type="submission" date="2024-03" db="EMBL/GenBank/DDBJ databases">
        <authorList>
            <person name="Jo J.-H."/>
        </authorList>
    </citation>
    <scope>NUCLEOTIDE SEQUENCE [LARGE SCALE GENOMIC DNA]</scope>
    <source>
        <strain evidence="3 4">AS3R-12</strain>
    </source>
</reference>
<dbReference type="Proteomes" id="UP001379235">
    <property type="component" value="Unassembled WGS sequence"/>
</dbReference>
<dbReference type="PANTHER" id="PTHR34309">
    <property type="entry name" value="SLR1406 PROTEIN"/>
    <property type="match status" value="1"/>
</dbReference>
<sequence length="656" mass="66142">MKAVAVALSFLLVLSACGGSSGGSSGGGGGGTPTPTPTPPPPPAGLVYSAPAAESLSVADVQKVLAQAAAQAQADGKPAVVAVTDRVGNVLAVLRMTGAAATVAIPRASDGSAQDAQGLTFPAEAAAIAKAITGAYLSSGGNAFSTRTASMIVQQHFPPAPSTSGLESGPLFGVQFSQLPCSDLAARLAPGPAAMIGPKRSPLGLSADPGGFPLYKNGVVVGGIGVASDGVYGFDANVLDIDSDGDERIGLAGTVGFEAPVAVRANGISLDGTLLRYTDADYADLAAVSSATYAVTVPALGNLVSVTGYYSTASVQAGAVYGSEASGLRRATSAEFTNGDAFVLSDGSGSNRYPLRAGSDAAEVGTAISVLEAQRILEQAFAVMSRARAQIRRPLDSLAQVTISLVDTRGVPLGIVRSPDAPVFGIDVSLQKARSAAFLSNASAATQLLADPSADVRSFVPATRSFFADPAALTGRVAFSDRAIGNLARPYFPDGELGRPNGPLSRPIAKWSPFSTGLQSALVLTNLAQHLNFLTGASLIDTPARCSFIPEVAAGQNRLQNGLQIFPGAVPIYRGSVLVGAIGVSGDGIDQDDMIAFLGLANASAALGTLGNAPLSVRADATTFDLGSGRTTRLRYVICPFAPFVGSDGQNVCQGL</sequence>
<dbReference type="SUPFAM" id="SSF143744">
    <property type="entry name" value="GlcG-like"/>
    <property type="match status" value="3"/>
</dbReference>